<proteinExistence type="predicted"/>
<dbReference type="PANTHER" id="PTHR46832">
    <property type="entry name" value="5'-METHYLTHIOADENOSINE/S-ADENOSYLHOMOCYSTEINE NUCLEOSIDASE"/>
    <property type="match status" value="1"/>
</dbReference>
<feature type="domain" description="Nucleoside phosphorylase" evidence="1">
    <location>
        <begin position="129"/>
        <end position="187"/>
    </location>
</feature>
<dbReference type="Proteomes" id="UP000636891">
    <property type="component" value="Unassembled WGS sequence"/>
</dbReference>
<comment type="caution">
    <text evidence="2">The sequence shown here is derived from an EMBL/GenBank/DDBJ whole genome shotgun (WGS) entry which is preliminary data.</text>
</comment>
<evidence type="ECO:0000313" key="3">
    <source>
        <dbReference type="Proteomes" id="UP000636891"/>
    </source>
</evidence>
<dbReference type="EMBL" id="JACOOK010000006">
    <property type="protein sequence ID" value="MBC5617524.1"/>
    <property type="molecule type" value="Genomic_DNA"/>
</dbReference>
<dbReference type="SUPFAM" id="SSF53167">
    <property type="entry name" value="Purine and uridine phosphorylases"/>
    <property type="match status" value="1"/>
</dbReference>
<dbReference type="Pfam" id="PF01048">
    <property type="entry name" value="PNP_UDP_1"/>
    <property type="match status" value="1"/>
</dbReference>
<evidence type="ECO:0000259" key="1">
    <source>
        <dbReference type="Pfam" id="PF01048"/>
    </source>
</evidence>
<protein>
    <submittedName>
        <fullName evidence="2">Purine phosphorylase</fullName>
    </submittedName>
</protein>
<dbReference type="PANTHER" id="PTHR46832:SF2">
    <property type="entry name" value="FUTALOSINE HYDROLASE"/>
    <property type="match status" value="1"/>
</dbReference>
<keyword evidence="3" id="KW-1185">Reference proteome</keyword>
<accession>A0ABR7CPJ9</accession>
<organism evidence="2 3">
    <name type="scientific">Alistipes hominis</name>
    <dbReference type="NCBI Taxonomy" id="2763015"/>
    <lineage>
        <taxon>Bacteria</taxon>
        <taxon>Pseudomonadati</taxon>
        <taxon>Bacteroidota</taxon>
        <taxon>Bacteroidia</taxon>
        <taxon>Bacteroidales</taxon>
        <taxon>Rikenellaceae</taxon>
        <taxon>Alistipes</taxon>
    </lineage>
</organism>
<reference evidence="2 3" key="1">
    <citation type="submission" date="2020-08" db="EMBL/GenBank/DDBJ databases">
        <title>Genome public.</title>
        <authorList>
            <person name="Liu C."/>
            <person name="Sun Q."/>
        </authorList>
    </citation>
    <scope>NUCLEOTIDE SEQUENCE [LARGE SCALE GENOMIC DNA]</scope>
    <source>
        <strain evidence="2 3">New-7</strain>
    </source>
</reference>
<dbReference type="InterPro" id="IPR035994">
    <property type="entry name" value="Nucleoside_phosphorylase_sf"/>
</dbReference>
<dbReference type="Gene3D" id="3.40.50.1580">
    <property type="entry name" value="Nucleoside phosphorylase domain"/>
    <property type="match status" value="1"/>
</dbReference>
<name>A0ABR7CPJ9_9BACT</name>
<dbReference type="RefSeq" id="WP_101570672.1">
    <property type="nucleotide sequence ID" value="NZ_JACOOK010000006.1"/>
</dbReference>
<dbReference type="InterPro" id="IPR000845">
    <property type="entry name" value="Nucleoside_phosphorylase_d"/>
</dbReference>
<evidence type="ECO:0000313" key="2">
    <source>
        <dbReference type="EMBL" id="MBC5617524.1"/>
    </source>
</evidence>
<sequence>MKNEKIVILSPTEPEIAPFRYGAADGPEIRIAGVGPYRCAVTTMAAVRDCDPQLLILAGIAGAYPGSGLSVGQTVLVASECAADAGSFVAGDFTPKFSGRYDCPWLPAGVPFRAVDSNSVGVAGTPFADRVGVQIENMEGAAFFYACLQCGVPFLELRAVSNRVGDPFPEWDVRGAVTALADSLCELLHFLNTERT</sequence>
<gene>
    <name evidence="2" type="ORF">H8S08_10920</name>
</gene>